<dbReference type="SMART" id="SM00563">
    <property type="entry name" value="PlsC"/>
    <property type="match status" value="1"/>
</dbReference>
<sequence>MIIGDNREQVIQNIKEAIAKRDWHAKVEIGDPVLSLKESKELVNNFWHEQKTVKGKINDRIGHLLFNTLMRILTSSTTFTGLENLADLPQGGAIITANHFNQIDSLPVKHLANKAHHSLKIAIEDTNLKLPGILCYLMNYVGTIPLIETPSYVGNEFPRHLHDALEQNNWVLIYPEQEMWWNYRKPRELKRGAYYFAAKQNVPVISTFIEIQTIDKLEKDHPNFYQTKYVVHVLPPIFPDVKLSANENSKKMMACDYQQKVTAYEKAYQRKLDLTFTPWDIAGWRFNYQKNQNKS</sequence>
<feature type="domain" description="Phospholipid/glycerol acyltransferase" evidence="1">
    <location>
        <begin position="93"/>
        <end position="209"/>
    </location>
</feature>
<evidence type="ECO:0000313" key="2">
    <source>
        <dbReference type="EMBL" id="KJY58470.1"/>
    </source>
</evidence>
<dbReference type="Proteomes" id="UP000033531">
    <property type="component" value="Unassembled WGS sequence"/>
</dbReference>
<proteinExistence type="predicted"/>
<dbReference type="Pfam" id="PF01553">
    <property type="entry name" value="Acyltransferase"/>
    <property type="match status" value="1"/>
</dbReference>
<dbReference type="STRING" id="1218507.JF74_01390"/>
<dbReference type="EMBL" id="JXLI01000004">
    <property type="protein sequence ID" value="KJY58470.1"/>
    <property type="molecule type" value="Genomic_DNA"/>
</dbReference>
<evidence type="ECO:0000259" key="1">
    <source>
        <dbReference type="SMART" id="SM00563"/>
    </source>
</evidence>
<dbReference type="OrthoDB" id="2040407at2"/>
<evidence type="ECO:0000313" key="3">
    <source>
        <dbReference type="Proteomes" id="UP000033531"/>
    </source>
</evidence>
<dbReference type="InterPro" id="IPR002123">
    <property type="entry name" value="Plipid/glycerol_acylTrfase"/>
</dbReference>
<gene>
    <name evidence="2" type="ORF">JF74_01390</name>
</gene>
<comment type="caution">
    <text evidence="2">The sequence shown here is derived from an EMBL/GenBank/DDBJ whole genome shotgun (WGS) entry which is preliminary data.</text>
</comment>
<dbReference type="AlphaFoldDB" id="A0A0F4LIS4"/>
<dbReference type="HOGENOM" id="CLU_962364_0_0_9"/>
<name>A0A0F4LIS4_9LACO</name>
<keyword evidence="2" id="KW-0808">Transferase</keyword>
<dbReference type="SUPFAM" id="SSF69593">
    <property type="entry name" value="Glycerol-3-phosphate (1)-acyltransferase"/>
    <property type="match status" value="1"/>
</dbReference>
<protein>
    <submittedName>
        <fullName evidence="2">Acyltransferase</fullName>
    </submittedName>
</protein>
<dbReference type="PATRIC" id="fig|1218507.3.peg.297"/>
<organism evidence="2 3">
    <name type="scientific">Lactobacillus melliventris</name>
    <dbReference type="NCBI Taxonomy" id="1218507"/>
    <lineage>
        <taxon>Bacteria</taxon>
        <taxon>Bacillati</taxon>
        <taxon>Bacillota</taxon>
        <taxon>Bacilli</taxon>
        <taxon>Lactobacillales</taxon>
        <taxon>Lactobacillaceae</taxon>
        <taxon>Lactobacillus</taxon>
    </lineage>
</organism>
<dbReference type="RefSeq" id="WP_046324104.1">
    <property type="nucleotide sequence ID" value="NZ_JBHTMT010000010.1"/>
</dbReference>
<reference evidence="2 3" key="1">
    <citation type="submission" date="2015-01" db="EMBL/GenBank/DDBJ databases">
        <title>Comparative genomics of the lactic acid bacteria isolated from the honey bee gut.</title>
        <authorList>
            <person name="Ellegaard K.M."/>
            <person name="Tamarit D."/>
            <person name="Javelind E."/>
            <person name="Olofsson T."/>
            <person name="Andersson S.G."/>
            <person name="Vasquez A."/>
        </authorList>
    </citation>
    <scope>NUCLEOTIDE SEQUENCE [LARGE SCALE GENOMIC DNA]</scope>
    <source>
        <strain evidence="2 3">Hma8</strain>
    </source>
</reference>
<dbReference type="CDD" id="cd07989">
    <property type="entry name" value="LPLAT_AGPAT-like"/>
    <property type="match status" value="1"/>
</dbReference>
<keyword evidence="2" id="KW-0012">Acyltransferase</keyword>
<accession>A0A0F4LIS4</accession>
<dbReference type="GO" id="GO:0016746">
    <property type="term" value="F:acyltransferase activity"/>
    <property type="evidence" value="ECO:0007669"/>
    <property type="project" value="UniProtKB-KW"/>
</dbReference>